<reference evidence="3" key="1">
    <citation type="journal article" date="2014" name="Front. Microbiol.">
        <title>High frequency of phylogenetically diverse reductive dehalogenase-homologous genes in deep subseafloor sedimentary metagenomes.</title>
        <authorList>
            <person name="Kawai M."/>
            <person name="Futagami T."/>
            <person name="Toyoda A."/>
            <person name="Takaki Y."/>
            <person name="Nishi S."/>
            <person name="Hori S."/>
            <person name="Arai W."/>
            <person name="Tsubouchi T."/>
            <person name="Morono Y."/>
            <person name="Uchiyama I."/>
            <person name="Ito T."/>
            <person name="Fujiyama A."/>
            <person name="Inagaki F."/>
            <person name="Takami H."/>
        </authorList>
    </citation>
    <scope>NUCLEOTIDE SEQUENCE</scope>
    <source>
        <strain evidence="3">Expedition CK06-06</strain>
    </source>
</reference>
<dbReference type="SUPFAM" id="SSF50475">
    <property type="entry name" value="FMN-binding split barrel"/>
    <property type="match status" value="1"/>
</dbReference>
<proteinExistence type="inferred from homology"/>
<dbReference type="AlphaFoldDB" id="X0X9Y3"/>
<dbReference type="InterPro" id="IPR052174">
    <property type="entry name" value="Flavoredoxin"/>
</dbReference>
<dbReference type="PANTHER" id="PTHR43567">
    <property type="entry name" value="FLAVOREDOXIN-RELATED-RELATED"/>
    <property type="match status" value="1"/>
</dbReference>
<dbReference type="InterPro" id="IPR002563">
    <property type="entry name" value="Flavin_Rdtase-like_dom"/>
</dbReference>
<comment type="caution">
    <text evidence="3">The sequence shown here is derived from an EMBL/GenBank/DDBJ whole genome shotgun (WGS) entry which is preliminary data.</text>
</comment>
<dbReference type="PANTHER" id="PTHR43567:SF5">
    <property type="entry name" value="HYPOTHETICAL CYTOSOLIC PROTEIN"/>
    <property type="match status" value="1"/>
</dbReference>
<dbReference type="GO" id="GO:0010181">
    <property type="term" value="F:FMN binding"/>
    <property type="evidence" value="ECO:0007669"/>
    <property type="project" value="InterPro"/>
</dbReference>
<evidence type="ECO:0000313" key="3">
    <source>
        <dbReference type="EMBL" id="GAG21771.1"/>
    </source>
</evidence>
<protein>
    <recommendedName>
        <fullName evidence="2">Flavin reductase like domain-containing protein</fullName>
    </recommendedName>
</protein>
<dbReference type="InterPro" id="IPR012349">
    <property type="entry name" value="Split_barrel_FMN-bd"/>
</dbReference>
<sequence>MREVDMDFTRYLKETFKMMNETGLLLVSGDMEKSNVMAIGWGTAGIIWGKPVFMVLVRPSRYTYGLIEKIDQFTVNVPSSEMEEVVSFCGTVSGRNHDKFKEKNLTAVPGKKVKCPSIRECSISYECRVVHKNDVIPAELFPDIPPEYYPQGDYHRVYFGEILAAYKGKGVQKGLLES</sequence>
<dbReference type="Gene3D" id="2.30.110.10">
    <property type="entry name" value="Electron Transport, Fmn-binding Protein, Chain A"/>
    <property type="match status" value="1"/>
</dbReference>
<accession>X0X9Y3</accession>
<dbReference type="EMBL" id="BARS01038364">
    <property type="protein sequence ID" value="GAG21771.1"/>
    <property type="molecule type" value="Genomic_DNA"/>
</dbReference>
<dbReference type="SMART" id="SM00903">
    <property type="entry name" value="Flavin_Reduct"/>
    <property type="match status" value="1"/>
</dbReference>
<evidence type="ECO:0000256" key="1">
    <source>
        <dbReference type="ARBA" id="ARBA00038054"/>
    </source>
</evidence>
<gene>
    <name evidence="3" type="ORF">S01H1_58714</name>
</gene>
<dbReference type="Pfam" id="PF01613">
    <property type="entry name" value="Flavin_Reduct"/>
    <property type="match status" value="1"/>
</dbReference>
<feature type="domain" description="Flavin reductase like" evidence="2">
    <location>
        <begin position="18"/>
        <end position="177"/>
    </location>
</feature>
<comment type="similarity">
    <text evidence="1">Belongs to the flavoredoxin family.</text>
</comment>
<organism evidence="3">
    <name type="scientific">marine sediment metagenome</name>
    <dbReference type="NCBI Taxonomy" id="412755"/>
    <lineage>
        <taxon>unclassified sequences</taxon>
        <taxon>metagenomes</taxon>
        <taxon>ecological metagenomes</taxon>
    </lineage>
</organism>
<name>X0X9Y3_9ZZZZ</name>
<evidence type="ECO:0000259" key="2">
    <source>
        <dbReference type="SMART" id="SM00903"/>
    </source>
</evidence>